<gene>
    <name evidence="2" type="ORF">KAK03_05435</name>
</gene>
<dbReference type="Proteomes" id="UP000676246">
    <property type="component" value="Unassembled WGS sequence"/>
</dbReference>
<keyword evidence="3" id="KW-1185">Reference proteome</keyword>
<dbReference type="AlphaFoldDB" id="A0A940YHB9"/>
<feature type="coiled-coil region" evidence="1">
    <location>
        <begin position="6"/>
        <end position="68"/>
    </location>
</feature>
<accession>A0A940YHB9</accession>
<organism evidence="2 3">
    <name type="scientific">Ideonella alba</name>
    <dbReference type="NCBI Taxonomy" id="2824118"/>
    <lineage>
        <taxon>Bacteria</taxon>
        <taxon>Pseudomonadati</taxon>
        <taxon>Pseudomonadota</taxon>
        <taxon>Betaproteobacteria</taxon>
        <taxon>Burkholderiales</taxon>
        <taxon>Sphaerotilaceae</taxon>
        <taxon>Ideonella</taxon>
    </lineage>
</organism>
<dbReference type="EMBL" id="JAGQDD010000002">
    <property type="protein sequence ID" value="MBQ0929924.1"/>
    <property type="molecule type" value="Genomic_DNA"/>
</dbReference>
<evidence type="ECO:0000313" key="3">
    <source>
        <dbReference type="Proteomes" id="UP000676246"/>
    </source>
</evidence>
<evidence type="ECO:0000256" key="1">
    <source>
        <dbReference type="SAM" id="Coils"/>
    </source>
</evidence>
<proteinExistence type="predicted"/>
<dbReference type="RefSeq" id="WP_210852162.1">
    <property type="nucleotide sequence ID" value="NZ_JAGQDD010000002.1"/>
</dbReference>
<evidence type="ECO:0000313" key="2">
    <source>
        <dbReference type="EMBL" id="MBQ0929924.1"/>
    </source>
</evidence>
<keyword evidence="1" id="KW-0175">Coiled coil</keyword>
<protein>
    <submittedName>
        <fullName evidence="2">Uncharacterized protein</fullName>
    </submittedName>
</protein>
<reference evidence="2 3" key="1">
    <citation type="submission" date="2021-04" db="EMBL/GenBank/DDBJ databases">
        <title>The genome sequence of Ideonella sp. 3Y2.</title>
        <authorList>
            <person name="Liu Y."/>
        </authorList>
    </citation>
    <scope>NUCLEOTIDE SEQUENCE [LARGE SCALE GENOMIC DNA]</scope>
    <source>
        <strain evidence="2 3">3Y2</strain>
    </source>
</reference>
<sequence length="78" mass="8993">MGHKYIDAFNKDLDRLLKELEGLYKVLSKNPEDAKAKAAKAKLAPFLTRQALEKRRDLALKLDQQETEKIIRDSGLPW</sequence>
<name>A0A940YHB9_9BURK</name>
<comment type="caution">
    <text evidence="2">The sequence shown here is derived from an EMBL/GenBank/DDBJ whole genome shotgun (WGS) entry which is preliminary data.</text>
</comment>